<evidence type="ECO:0000313" key="4">
    <source>
        <dbReference type="Proteomes" id="UP000070659"/>
    </source>
</evidence>
<protein>
    <submittedName>
        <fullName evidence="3">Uncharacterized protein</fullName>
    </submittedName>
</protein>
<dbReference type="EMBL" id="JYIJ01000009">
    <property type="protein sequence ID" value="KWX05894.1"/>
    <property type="molecule type" value="Genomic_DNA"/>
</dbReference>
<proteinExistence type="predicted"/>
<reference evidence="3 4" key="1">
    <citation type="submission" date="2015-02" db="EMBL/GenBank/DDBJ databases">
        <title>Physiological reanalysis, assessment of diazotrophy, and genome sequences of multiple isolates of Streptomyces thermoautotrophicus.</title>
        <authorList>
            <person name="MacKellar D.C."/>
            <person name="Lieber L."/>
            <person name="Norman J."/>
            <person name="Bolger A."/>
            <person name="Tobin C."/>
            <person name="Murray J.W."/>
            <person name="Prell J."/>
        </authorList>
    </citation>
    <scope>NUCLEOTIDE SEQUENCE [LARGE SCALE GENOMIC DNA]</scope>
    <source>
        <strain evidence="3 4">UBT1</strain>
    </source>
</reference>
<dbReference type="RefSeq" id="WP_067067803.1">
    <property type="nucleotide sequence ID" value="NZ_JYIJ01000009.1"/>
</dbReference>
<dbReference type="AlphaFoldDB" id="A0A132N708"/>
<evidence type="ECO:0000256" key="2">
    <source>
        <dbReference type="SAM" id="Phobius"/>
    </source>
</evidence>
<name>A0A132N708_9ACTN</name>
<comment type="caution">
    <text evidence="3">The sequence shown here is derived from an EMBL/GenBank/DDBJ whole genome shotgun (WGS) entry which is preliminary data.</text>
</comment>
<keyword evidence="2" id="KW-0472">Membrane</keyword>
<sequence>MTIPPRQSPNGHVTHFPPAPPTLADPNCATCKGTGKVTSRHDGREWPCLPCQVRLDYEESRSRAWLTPTNRLSRETEVALILILGLTLMALPGLLYALGWLPR</sequence>
<evidence type="ECO:0000256" key="1">
    <source>
        <dbReference type="SAM" id="MobiDB-lite"/>
    </source>
</evidence>
<gene>
    <name evidence="3" type="ORF">TH66_00795</name>
</gene>
<organism evidence="3 4">
    <name type="scientific">Carbonactinospora thermoautotrophica</name>
    <dbReference type="NCBI Taxonomy" id="1469144"/>
    <lineage>
        <taxon>Bacteria</taxon>
        <taxon>Bacillati</taxon>
        <taxon>Actinomycetota</taxon>
        <taxon>Actinomycetes</taxon>
        <taxon>Kitasatosporales</taxon>
        <taxon>Carbonactinosporaceae</taxon>
        <taxon>Carbonactinospora</taxon>
    </lineage>
</organism>
<dbReference type="Proteomes" id="UP000070659">
    <property type="component" value="Unassembled WGS sequence"/>
</dbReference>
<keyword evidence="2" id="KW-0812">Transmembrane</keyword>
<evidence type="ECO:0000313" key="3">
    <source>
        <dbReference type="EMBL" id="KWX05894.1"/>
    </source>
</evidence>
<feature type="transmembrane region" description="Helical" evidence="2">
    <location>
        <begin position="78"/>
        <end position="101"/>
    </location>
</feature>
<accession>A0A132N708</accession>
<feature type="region of interest" description="Disordered" evidence="1">
    <location>
        <begin position="1"/>
        <end position="28"/>
    </location>
</feature>
<keyword evidence="2" id="KW-1133">Transmembrane helix</keyword>
<dbReference type="PATRIC" id="fig|1469144.8.peg.1623"/>